<dbReference type="GO" id="GO:0030694">
    <property type="term" value="C:bacterial-type flagellum basal body, rod"/>
    <property type="evidence" value="ECO:0007669"/>
    <property type="project" value="UniProtKB-UniRule"/>
</dbReference>
<feature type="domain" description="Flagellar basal-body/hook protein C-terminal" evidence="8">
    <location>
        <begin position="89"/>
        <end position="132"/>
    </location>
</feature>
<organism evidence="9 10">
    <name type="scientific">Xanthomonas axonopodis pv. vasculorum</name>
    <dbReference type="NCBI Taxonomy" id="325777"/>
    <lineage>
        <taxon>Bacteria</taxon>
        <taxon>Pseudomonadati</taxon>
        <taxon>Pseudomonadota</taxon>
        <taxon>Gammaproteobacteria</taxon>
        <taxon>Lysobacterales</taxon>
        <taxon>Lysobacteraceae</taxon>
        <taxon>Xanthomonas</taxon>
    </lineage>
</organism>
<dbReference type="AlphaFoldDB" id="A0A098Q0A4"/>
<dbReference type="Pfam" id="PF00460">
    <property type="entry name" value="Flg_bb_rod"/>
    <property type="match status" value="1"/>
</dbReference>
<feature type="domain" description="Flagellar basal body rod protein N-terminal" evidence="7">
    <location>
        <begin position="8"/>
        <end position="36"/>
    </location>
</feature>
<keyword evidence="9" id="KW-0966">Cell projection</keyword>
<dbReference type="GO" id="GO:0071978">
    <property type="term" value="P:bacterial-type flagellum-dependent swarming motility"/>
    <property type="evidence" value="ECO:0007669"/>
    <property type="project" value="TreeGrafter"/>
</dbReference>
<dbReference type="eggNOG" id="COG1558">
    <property type="taxonomic scope" value="Bacteria"/>
</dbReference>
<keyword evidence="9" id="KW-0969">Cilium</keyword>
<keyword evidence="4 6" id="KW-0975">Bacterial flagellum</keyword>
<evidence type="ECO:0000256" key="1">
    <source>
        <dbReference type="ARBA" id="ARBA00004117"/>
    </source>
</evidence>
<proteinExistence type="inferred from homology"/>
<protein>
    <recommendedName>
        <fullName evidence="3 6">Flagellar basal-body rod protein FlgC</fullName>
    </recommendedName>
</protein>
<evidence type="ECO:0000256" key="2">
    <source>
        <dbReference type="ARBA" id="ARBA00009677"/>
    </source>
</evidence>
<dbReference type="InterPro" id="IPR001444">
    <property type="entry name" value="Flag_bb_rod_N"/>
</dbReference>
<evidence type="ECO:0000259" key="7">
    <source>
        <dbReference type="Pfam" id="PF00460"/>
    </source>
</evidence>
<reference evidence="9 10" key="1">
    <citation type="submission" date="2014-09" db="EMBL/GenBank/DDBJ databases">
        <title>A draft genome sequence for Xanthomonas axonopodis pv. vasculorum NCPPB 900.</title>
        <authorList>
            <person name="Harrison J."/>
            <person name="Studholme D.J."/>
        </authorList>
    </citation>
    <scope>NUCLEOTIDE SEQUENCE [LARGE SCALE GENOMIC DNA]</scope>
    <source>
        <strain evidence="9 10">NCPPB 900</strain>
    </source>
</reference>
<sequence length="135" mass="14391">MSNLPIFDVAGSALHAQSVRLSTIASNLANADSVAGSAEATYKPIEPIFQAQQSRQDPSLTSVNVKEITTTNAPPIRRYEPGHPLADADGYVFSPDVDPVSQMVNMISASRNYQAGVEMLNTAKELALATLTMGR</sequence>
<dbReference type="InterPro" id="IPR019776">
    <property type="entry name" value="Flagellar_basal_body_rod_CS"/>
</dbReference>
<name>A0A098Q0A4_9XANT</name>
<keyword evidence="9" id="KW-0282">Flagellum</keyword>
<dbReference type="SMR" id="A0A098Q0A4"/>
<dbReference type="InterPro" id="IPR006299">
    <property type="entry name" value="FlgC"/>
</dbReference>
<dbReference type="RefSeq" id="WP_005914451.1">
    <property type="nucleotide sequence ID" value="NZ_CP053649.1"/>
</dbReference>
<dbReference type="Proteomes" id="UP000028012">
    <property type="component" value="Unassembled WGS sequence"/>
</dbReference>
<dbReference type="HOGENOM" id="CLU_123272_1_0_6"/>
<evidence type="ECO:0000256" key="5">
    <source>
        <dbReference type="ARBA" id="ARBA00025933"/>
    </source>
</evidence>
<evidence type="ECO:0000256" key="4">
    <source>
        <dbReference type="ARBA" id="ARBA00023143"/>
    </source>
</evidence>
<evidence type="ECO:0000313" key="10">
    <source>
        <dbReference type="Proteomes" id="UP000028012"/>
    </source>
</evidence>
<comment type="similarity">
    <text evidence="2">Belongs to the flagella basal body rod proteins family.</text>
</comment>
<comment type="subunit">
    <text evidence="5 6">The basal body constitutes a major portion of the flagellar organelle and consists of four rings (L,P,S, and M) mounted on a central rod. The rod consists of about 26 subunits of FlgG in the distal portion, and FlgB, FlgC and FlgF are thought to build up the proximal portion of the rod with about 6 subunits each.</text>
</comment>
<dbReference type="EMBL" id="JPHD02000068">
    <property type="protein sequence ID" value="KGE52288.1"/>
    <property type="molecule type" value="Genomic_DNA"/>
</dbReference>
<dbReference type="PROSITE" id="PS00588">
    <property type="entry name" value="FLAGELLA_BB_ROD"/>
    <property type="match status" value="1"/>
</dbReference>
<accession>A0A098Q0A4</accession>
<comment type="subcellular location">
    <subcellularLocation>
        <location evidence="1 6">Bacterial flagellum basal body</location>
    </subcellularLocation>
</comment>
<dbReference type="GeneID" id="79389391"/>
<dbReference type="Pfam" id="PF06429">
    <property type="entry name" value="Flg_bbr_C"/>
    <property type="match status" value="1"/>
</dbReference>
<dbReference type="InterPro" id="IPR010930">
    <property type="entry name" value="Flg_bb/hook_C_dom"/>
</dbReference>
<dbReference type="PANTHER" id="PTHR30435:SF2">
    <property type="entry name" value="FLAGELLAR BASAL-BODY ROD PROTEIN FLGC"/>
    <property type="match status" value="1"/>
</dbReference>
<gene>
    <name evidence="9" type="ORF">GW15_0209000</name>
</gene>
<evidence type="ECO:0000256" key="6">
    <source>
        <dbReference type="RuleBase" id="RU362062"/>
    </source>
</evidence>
<dbReference type="NCBIfam" id="TIGR01395">
    <property type="entry name" value="FlgC"/>
    <property type="match status" value="1"/>
</dbReference>
<evidence type="ECO:0000313" key="9">
    <source>
        <dbReference type="EMBL" id="KGE52288.1"/>
    </source>
</evidence>
<evidence type="ECO:0000259" key="8">
    <source>
        <dbReference type="Pfam" id="PF06429"/>
    </source>
</evidence>
<dbReference type="STRING" id="325777.GW15_0209000"/>
<evidence type="ECO:0000256" key="3">
    <source>
        <dbReference type="ARBA" id="ARBA00017941"/>
    </source>
</evidence>
<dbReference type="PANTHER" id="PTHR30435">
    <property type="entry name" value="FLAGELLAR PROTEIN"/>
    <property type="match status" value="1"/>
</dbReference>
<comment type="caution">
    <text evidence="9">The sequence shown here is derived from an EMBL/GenBank/DDBJ whole genome shotgun (WGS) entry which is preliminary data.</text>
</comment>